<sequence>MDSPPPVPAKLFIVFLALAISLYILRGIGQLSMVPGIIFLVLSVLVIVSGVWALLTLLRQRY</sequence>
<feature type="transmembrane region" description="Helical" evidence="1">
    <location>
        <begin position="37"/>
        <end position="58"/>
    </location>
</feature>
<keyword evidence="1" id="KW-0472">Membrane</keyword>
<evidence type="ECO:0000256" key="1">
    <source>
        <dbReference type="SAM" id="Phobius"/>
    </source>
</evidence>
<comment type="caution">
    <text evidence="2">The sequence shown here is derived from an EMBL/GenBank/DDBJ whole genome shotgun (WGS) entry which is preliminary data.</text>
</comment>
<dbReference type="RefSeq" id="WP_277868367.1">
    <property type="nucleotide sequence ID" value="NZ_JAKKUT010000008.1"/>
</dbReference>
<reference evidence="2" key="1">
    <citation type="journal article" date="2022" name="Genome Biol. Evol.">
        <title>A New Gene Family Diagnostic for Intracellular Biomineralization of Amorphous Ca Carbonates by Cyanobacteria.</title>
        <authorList>
            <person name="Benzerara K."/>
            <person name="Duprat E."/>
            <person name="Bitard-Feildel T."/>
            <person name="Caumes G."/>
            <person name="Cassier-Chauvat C."/>
            <person name="Chauvat F."/>
            <person name="Dezi M."/>
            <person name="Diop S.I."/>
            <person name="Gaschignard G."/>
            <person name="Gorgen S."/>
            <person name="Gugger M."/>
            <person name="Lopez-Garcia P."/>
            <person name="Millet M."/>
            <person name="Skouri-Panet F."/>
            <person name="Moreira D."/>
            <person name="Callebaut I."/>
        </authorList>
    </citation>
    <scope>NUCLEOTIDE SEQUENCE</scope>
    <source>
        <strain evidence="2">G9</strain>
    </source>
</reference>
<proteinExistence type="predicted"/>
<evidence type="ECO:0000313" key="3">
    <source>
        <dbReference type="Proteomes" id="UP001154265"/>
    </source>
</evidence>
<dbReference type="Proteomes" id="UP001154265">
    <property type="component" value="Unassembled WGS sequence"/>
</dbReference>
<organism evidence="2 3">
    <name type="scientific">Candidatus Synechococcus calcipolaris G9</name>
    <dbReference type="NCBI Taxonomy" id="1497997"/>
    <lineage>
        <taxon>Bacteria</taxon>
        <taxon>Bacillati</taxon>
        <taxon>Cyanobacteriota</taxon>
        <taxon>Cyanophyceae</taxon>
        <taxon>Synechococcales</taxon>
        <taxon>Synechococcaceae</taxon>
        <taxon>Synechococcus</taxon>
    </lineage>
</organism>
<accession>A0ABT6F3K6</accession>
<name>A0ABT6F3K6_9SYNE</name>
<protein>
    <submittedName>
        <fullName evidence="2">Uncharacterized protein</fullName>
    </submittedName>
</protein>
<gene>
    <name evidence="2" type="ORF">L3556_16175</name>
</gene>
<keyword evidence="1" id="KW-1133">Transmembrane helix</keyword>
<keyword evidence="3" id="KW-1185">Reference proteome</keyword>
<dbReference type="EMBL" id="JAKKUT010000008">
    <property type="protein sequence ID" value="MDG2992456.1"/>
    <property type="molecule type" value="Genomic_DNA"/>
</dbReference>
<reference evidence="2" key="2">
    <citation type="submission" date="2022-01" db="EMBL/GenBank/DDBJ databases">
        <authorList>
            <person name="Zivanovic Y."/>
            <person name="Moreira D."/>
            <person name="Lopez-Garcia P."/>
        </authorList>
    </citation>
    <scope>NUCLEOTIDE SEQUENCE</scope>
    <source>
        <strain evidence="2">G9</strain>
    </source>
</reference>
<evidence type="ECO:0000313" key="2">
    <source>
        <dbReference type="EMBL" id="MDG2992456.1"/>
    </source>
</evidence>
<keyword evidence="1" id="KW-0812">Transmembrane</keyword>
<feature type="transmembrane region" description="Helical" evidence="1">
    <location>
        <begin position="7"/>
        <end position="25"/>
    </location>
</feature>